<evidence type="ECO:0008006" key="7">
    <source>
        <dbReference type="Google" id="ProtNLM"/>
    </source>
</evidence>
<sequence length="175" mass="20187">MKKCISICIFLVIASVTAKAQRLAFVDAEYVLQHIPEYSSAQKQLNAMSEKWQSEINDKFAEVDKMQKEYQADQVLLTQDMRKKREADILQKENEAKNLQQVKFGFEGELYKQKLRLIKPIQERVGKTIEEYANKENIDMILDKSSVNLLFGRANFNATNDIITKLGYKPGTFAN</sequence>
<dbReference type="AlphaFoldDB" id="A0A179DI44"/>
<comment type="similarity">
    <text evidence="1">Belongs to the Skp family.</text>
</comment>
<evidence type="ECO:0000256" key="4">
    <source>
        <dbReference type="SAM" id="SignalP"/>
    </source>
</evidence>
<protein>
    <recommendedName>
        <fullName evidence="7">Outer membrane chaperone Skp</fullName>
    </recommendedName>
</protein>
<evidence type="ECO:0000313" key="5">
    <source>
        <dbReference type="EMBL" id="OAQ40715.1"/>
    </source>
</evidence>
<gene>
    <name evidence="5" type="ORF">A5893_07170</name>
</gene>
<feature type="chain" id="PRO_5008100626" description="Outer membrane chaperone Skp" evidence="4">
    <location>
        <begin position="21"/>
        <end position="175"/>
    </location>
</feature>
<keyword evidence="3" id="KW-0175">Coiled coil</keyword>
<dbReference type="GO" id="GO:0005829">
    <property type="term" value="C:cytosol"/>
    <property type="evidence" value="ECO:0007669"/>
    <property type="project" value="TreeGrafter"/>
</dbReference>
<dbReference type="EMBL" id="LWHJ01000022">
    <property type="protein sequence ID" value="OAQ40715.1"/>
    <property type="molecule type" value="Genomic_DNA"/>
</dbReference>
<dbReference type="SMART" id="SM00935">
    <property type="entry name" value="OmpH"/>
    <property type="match status" value="1"/>
</dbReference>
<name>A0A179DI44_9SPHI</name>
<dbReference type="GO" id="GO:0050821">
    <property type="term" value="P:protein stabilization"/>
    <property type="evidence" value="ECO:0007669"/>
    <property type="project" value="TreeGrafter"/>
</dbReference>
<dbReference type="GO" id="GO:0051082">
    <property type="term" value="F:unfolded protein binding"/>
    <property type="evidence" value="ECO:0007669"/>
    <property type="project" value="InterPro"/>
</dbReference>
<reference evidence="5 6" key="1">
    <citation type="submission" date="2016-04" db="EMBL/GenBank/DDBJ databases">
        <authorList>
            <person name="Evans L.H."/>
            <person name="Alamgir A."/>
            <person name="Owens N."/>
            <person name="Weber N.D."/>
            <person name="Virtaneva K."/>
            <person name="Barbian K."/>
            <person name="Babar A."/>
            <person name="Rosenke K."/>
        </authorList>
    </citation>
    <scope>NUCLEOTIDE SEQUENCE [LARGE SCALE GENOMIC DNA]</scope>
    <source>
        <strain evidence="5 6">CCM 8644</strain>
    </source>
</reference>
<dbReference type="InterPro" id="IPR024930">
    <property type="entry name" value="Skp_dom_sf"/>
</dbReference>
<accession>A0A179DI44</accession>
<reference evidence="5 6" key="2">
    <citation type="submission" date="2016-06" db="EMBL/GenBank/DDBJ databases">
        <title>Pedobacter psychrophilus sp. nov., isolated from Antarctic fragmentary rock.</title>
        <authorList>
            <person name="Svec P."/>
        </authorList>
    </citation>
    <scope>NUCLEOTIDE SEQUENCE [LARGE SCALE GENOMIC DNA]</scope>
    <source>
        <strain evidence="5 6">CCM 8644</strain>
    </source>
</reference>
<feature type="signal peptide" evidence="4">
    <location>
        <begin position="1"/>
        <end position="20"/>
    </location>
</feature>
<dbReference type="PANTHER" id="PTHR35089">
    <property type="entry name" value="CHAPERONE PROTEIN SKP"/>
    <property type="match status" value="1"/>
</dbReference>
<dbReference type="Gene3D" id="3.30.910.20">
    <property type="entry name" value="Skp domain"/>
    <property type="match status" value="1"/>
</dbReference>
<dbReference type="Proteomes" id="UP000078459">
    <property type="component" value="Unassembled WGS sequence"/>
</dbReference>
<dbReference type="PANTHER" id="PTHR35089:SF1">
    <property type="entry name" value="CHAPERONE PROTEIN SKP"/>
    <property type="match status" value="1"/>
</dbReference>
<dbReference type="OrthoDB" id="9788552at2"/>
<organism evidence="5 6">
    <name type="scientific">Pedobacter psychrophilus</name>
    <dbReference type="NCBI Taxonomy" id="1826909"/>
    <lineage>
        <taxon>Bacteria</taxon>
        <taxon>Pseudomonadati</taxon>
        <taxon>Bacteroidota</taxon>
        <taxon>Sphingobacteriia</taxon>
        <taxon>Sphingobacteriales</taxon>
        <taxon>Sphingobacteriaceae</taxon>
        <taxon>Pedobacter</taxon>
    </lineage>
</organism>
<proteinExistence type="inferred from homology"/>
<keyword evidence="2 4" id="KW-0732">Signal</keyword>
<dbReference type="InterPro" id="IPR005632">
    <property type="entry name" value="Chaperone_Skp"/>
</dbReference>
<dbReference type="RefSeq" id="WP_068821946.1">
    <property type="nucleotide sequence ID" value="NZ_LWHJ01000022.1"/>
</dbReference>
<dbReference type="Pfam" id="PF03938">
    <property type="entry name" value="OmpH"/>
    <property type="match status" value="1"/>
</dbReference>
<evidence type="ECO:0000256" key="3">
    <source>
        <dbReference type="SAM" id="Coils"/>
    </source>
</evidence>
<dbReference type="STRING" id="1826909.A5893_07170"/>
<feature type="coiled-coil region" evidence="3">
    <location>
        <begin position="49"/>
        <end position="102"/>
    </location>
</feature>
<evidence type="ECO:0000313" key="6">
    <source>
        <dbReference type="Proteomes" id="UP000078459"/>
    </source>
</evidence>
<comment type="caution">
    <text evidence="5">The sequence shown here is derived from an EMBL/GenBank/DDBJ whole genome shotgun (WGS) entry which is preliminary data.</text>
</comment>
<keyword evidence="6" id="KW-1185">Reference proteome</keyword>
<evidence type="ECO:0000256" key="1">
    <source>
        <dbReference type="ARBA" id="ARBA00009091"/>
    </source>
</evidence>
<dbReference type="SUPFAM" id="SSF111384">
    <property type="entry name" value="OmpH-like"/>
    <property type="match status" value="1"/>
</dbReference>
<evidence type="ECO:0000256" key="2">
    <source>
        <dbReference type="ARBA" id="ARBA00022729"/>
    </source>
</evidence>